<dbReference type="RefSeq" id="XP_005719336.1">
    <property type="nucleotide sequence ID" value="XM_005719279.1"/>
</dbReference>
<dbReference type="Gramene" id="CDF39425">
    <property type="protein sequence ID" value="CDF39425"/>
    <property type="gene ID" value="CHC_T00006575001"/>
</dbReference>
<feature type="region of interest" description="Disordered" evidence="1">
    <location>
        <begin position="91"/>
        <end position="180"/>
    </location>
</feature>
<feature type="compositionally biased region" description="Polar residues" evidence="1">
    <location>
        <begin position="13"/>
        <end position="22"/>
    </location>
</feature>
<dbReference type="Proteomes" id="UP000012073">
    <property type="component" value="Unassembled WGS sequence"/>
</dbReference>
<sequence length="180" mass="19689">MRPTGQVELGATRNRTAESSARSALPFGEVRSTLQREGIRAEARTSPVAGPTRWRGSRTRRSTTKTPRLAAPPRLRQEFASEAVAKDALEAVARCHERTTPQRSSPPSAPTHLLSRRRKTSALKGEGESSSKDDPTQPARPLRLLACVKRLPAEPPSWQSPPSRTAGLHARVPFLSHAPR</sequence>
<protein>
    <submittedName>
        <fullName evidence="2">Uncharacterized protein</fullName>
    </submittedName>
</protein>
<accession>R7QPV5</accession>
<feature type="compositionally biased region" description="Basic and acidic residues" evidence="1">
    <location>
        <begin position="125"/>
        <end position="135"/>
    </location>
</feature>
<evidence type="ECO:0000313" key="2">
    <source>
        <dbReference type="EMBL" id="CDF39425.1"/>
    </source>
</evidence>
<feature type="region of interest" description="Disordered" evidence="1">
    <location>
        <begin position="1"/>
        <end position="77"/>
    </location>
</feature>
<gene>
    <name evidence="2" type="ORF">CHC_T00006575001</name>
</gene>
<organism evidence="2 3">
    <name type="scientific">Chondrus crispus</name>
    <name type="common">Carrageen Irish moss</name>
    <name type="synonym">Polymorpha crispa</name>
    <dbReference type="NCBI Taxonomy" id="2769"/>
    <lineage>
        <taxon>Eukaryota</taxon>
        <taxon>Rhodophyta</taxon>
        <taxon>Florideophyceae</taxon>
        <taxon>Rhodymeniophycidae</taxon>
        <taxon>Gigartinales</taxon>
        <taxon>Gigartinaceae</taxon>
        <taxon>Chondrus</taxon>
    </lineage>
</organism>
<name>R7QPV5_CHOCR</name>
<evidence type="ECO:0000256" key="1">
    <source>
        <dbReference type="SAM" id="MobiDB-lite"/>
    </source>
</evidence>
<keyword evidence="3" id="KW-1185">Reference proteome</keyword>
<reference evidence="3" key="1">
    <citation type="journal article" date="2013" name="Proc. Natl. Acad. Sci. U.S.A.">
        <title>Genome structure and metabolic features in the red seaweed Chondrus crispus shed light on evolution of the Archaeplastida.</title>
        <authorList>
            <person name="Collen J."/>
            <person name="Porcel B."/>
            <person name="Carre W."/>
            <person name="Ball S.G."/>
            <person name="Chaparro C."/>
            <person name="Tonon T."/>
            <person name="Barbeyron T."/>
            <person name="Michel G."/>
            <person name="Noel B."/>
            <person name="Valentin K."/>
            <person name="Elias M."/>
            <person name="Artiguenave F."/>
            <person name="Arun A."/>
            <person name="Aury J.M."/>
            <person name="Barbosa-Neto J.F."/>
            <person name="Bothwell J.H."/>
            <person name="Bouget F.Y."/>
            <person name="Brillet L."/>
            <person name="Cabello-Hurtado F."/>
            <person name="Capella-Gutierrez S."/>
            <person name="Charrier B."/>
            <person name="Cladiere L."/>
            <person name="Cock J.M."/>
            <person name="Coelho S.M."/>
            <person name="Colleoni C."/>
            <person name="Czjzek M."/>
            <person name="Da Silva C."/>
            <person name="Delage L."/>
            <person name="Denoeud F."/>
            <person name="Deschamps P."/>
            <person name="Dittami S.M."/>
            <person name="Gabaldon T."/>
            <person name="Gachon C.M."/>
            <person name="Groisillier A."/>
            <person name="Herve C."/>
            <person name="Jabbari K."/>
            <person name="Katinka M."/>
            <person name="Kloareg B."/>
            <person name="Kowalczyk N."/>
            <person name="Labadie K."/>
            <person name="Leblanc C."/>
            <person name="Lopez P.J."/>
            <person name="McLachlan D.H."/>
            <person name="Meslet-Cladiere L."/>
            <person name="Moustafa A."/>
            <person name="Nehr Z."/>
            <person name="Nyvall Collen P."/>
            <person name="Panaud O."/>
            <person name="Partensky F."/>
            <person name="Poulain J."/>
            <person name="Rensing S.A."/>
            <person name="Rousvoal S."/>
            <person name="Samson G."/>
            <person name="Symeonidi A."/>
            <person name="Weissenbach J."/>
            <person name="Zambounis A."/>
            <person name="Wincker P."/>
            <person name="Boyen C."/>
        </authorList>
    </citation>
    <scope>NUCLEOTIDE SEQUENCE [LARGE SCALE GENOMIC DNA]</scope>
    <source>
        <strain evidence="3">cv. Stackhouse</strain>
    </source>
</reference>
<evidence type="ECO:0000313" key="3">
    <source>
        <dbReference type="Proteomes" id="UP000012073"/>
    </source>
</evidence>
<dbReference type="KEGG" id="ccp:CHC_T00006575001"/>
<dbReference type="EMBL" id="HG002031">
    <property type="protein sequence ID" value="CDF39425.1"/>
    <property type="molecule type" value="Genomic_DNA"/>
</dbReference>
<dbReference type="GeneID" id="17327052"/>
<proteinExistence type="predicted"/>
<feature type="compositionally biased region" description="Basic and acidic residues" evidence="1">
    <location>
        <begin position="91"/>
        <end position="100"/>
    </location>
</feature>
<dbReference type="AlphaFoldDB" id="R7QPV5"/>